<name>A0ABW5XKH7_9MICO</name>
<dbReference type="InterPro" id="IPR023214">
    <property type="entry name" value="HAD_sf"/>
</dbReference>
<dbReference type="NCBIfam" id="TIGR00685">
    <property type="entry name" value="T6PP"/>
    <property type="match status" value="1"/>
</dbReference>
<proteinExistence type="inferred from homology"/>
<organism evidence="7 8">
    <name type="scientific">Populibacterium corticicola</name>
    <dbReference type="NCBI Taxonomy" id="1812826"/>
    <lineage>
        <taxon>Bacteria</taxon>
        <taxon>Bacillati</taxon>
        <taxon>Actinomycetota</taxon>
        <taxon>Actinomycetes</taxon>
        <taxon>Micrococcales</taxon>
        <taxon>Jonesiaceae</taxon>
        <taxon>Populibacterium</taxon>
    </lineage>
</organism>
<comment type="cofactor">
    <cofactor evidence="6">
        <name>Mg(2+)</name>
        <dbReference type="ChEBI" id="CHEBI:18420"/>
    </cofactor>
</comment>
<dbReference type="Proteomes" id="UP001597391">
    <property type="component" value="Unassembled WGS sequence"/>
</dbReference>
<accession>A0ABW5XKH7</accession>
<dbReference type="PANTHER" id="PTHR43768">
    <property type="entry name" value="TREHALOSE 6-PHOSPHATE PHOSPHATASE"/>
    <property type="match status" value="1"/>
</dbReference>
<keyword evidence="8" id="KW-1185">Reference proteome</keyword>
<evidence type="ECO:0000256" key="6">
    <source>
        <dbReference type="RuleBase" id="RU361117"/>
    </source>
</evidence>
<dbReference type="SUPFAM" id="SSF56784">
    <property type="entry name" value="HAD-like"/>
    <property type="match status" value="1"/>
</dbReference>
<dbReference type="PANTHER" id="PTHR43768:SF3">
    <property type="entry name" value="TREHALOSE 6-PHOSPHATE PHOSPHATASE"/>
    <property type="match status" value="1"/>
</dbReference>
<dbReference type="RefSeq" id="WP_377468243.1">
    <property type="nucleotide sequence ID" value="NZ_JBHUOP010000011.1"/>
</dbReference>
<dbReference type="InterPro" id="IPR036412">
    <property type="entry name" value="HAD-like_sf"/>
</dbReference>
<keyword evidence="6" id="KW-0460">Magnesium</keyword>
<protein>
    <recommendedName>
        <fullName evidence="6">Trehalose 6-phosphate phosphatase</fullName>
        <ecNumber evidence="6">3.1.3.12</ecNumber>
    </recommendedName>
</protein>
<sequence>MALSTQLQQAVNKFASHNGPLIIATDFDGVLAPLVDDPNRSRPLPRSVTALQRLANSRGGLVHVAYVSGRRIDELVQLAKPVPGSHLYGTHGAQTGYIDSTGQLVANRTQLSSHQTETLAAARARAEKLAASADGAWVEVKETSIVLHTRLASDRATALIEPDFRDYVATLDAHAILGHDVTEVSVTDATKGKAIAALRAELGAASVAYFGDDVTDETVFSILTEDDLGVKVGPGDTAAAYRVESPTDVAYLLEEIADKVNAGL</sequence>
<comment type="caution">
    <text evidence="7">The sequence shown here is derived from an EMBL/GenBank/DDBJ whole genome shotgun (WGS) entry which is preliminary data.</text>
</comment>
<dbReference type="InterPro" id="IPR003337">
    <property type="entry name" value="Trehalose_PPase"/>
</dbReference>
<comment type="catalytic activity">
    <reaction evidence="1 6">
        <text>alpha,alpha-trehalose 6-phosphate + H2O = alpha,alpha-trehalose + phosphate</text>
        <dbReference type="Rhea" id="RHEA:23420"/>
        <dbReference type="ChEBI" id="CHEBI:15377"/>
        <dbReference type="ChEBI" id="CHEBI:16551"/>
        <dbReference type="ChEBI" id="CHEBI:43474"/>
        <dbReference type="ChEBI" id="CHEBI:58429"/>
        <dbReference type="EC" id="3.1.3.12"/>
    </reaction>
</comment>
<comment type="similarity">
    <text evidence="3 6">Belongs to the trehalose phosphatase family.</text>
</comment>
<dbReference type="Gene3D" id="3.30.70.1020">
    <property type="entry name" value="Trehalose-6-phosphate phosphatase related protein, domain 2"/>
    <property type="match status" value="1"/>
</dbReference>
<reference evidence="8" key="1">
    <citation type="journal article" date="2019" name="Int. J. Syst. Evol. Microbiol.">
        <title>The Global Catalogue of Microorganisms (GCM) 10K type strain sequencing project: providing services to taxonomists for standard genome sequencing and annotation.</title>
        <authorList>
            <consortium name="The Broad Institute Genomics Platform"/>
            <consortium name="The Broad Institute Genome Sequencing Center for Infectious Disease"/>
            <person name="Wu L."/>
            <person name="Ma J."/>
        </authorList>
    </citation>
    <scope>NUCLEOTIDE SEQUENCE [LARGE SCALE GENOMIC DNA]</scope>
    <source>
        <strain evidence="8">KCTC 33576</strain>
    </source>
</reference>
<evidence type="ECO:0000256" key="1">
    <source>
        <dbReference type="ARBA" id="ARBA00000500"/>
    </source>
</evidence>
<comment type="function">
    <text evidence="5 6">Removes the phosphate from trehalose 6-phosphate to produce free trehalose.</text>
</comment>
<keyword evidence="4 6" id="KW-0378">Hydrolase</keyword>
<keyword evidence="6" id="KW-0479">Metal-binding</keyword>
<evidence type="ECO:0000256" key="2">
    <source>
        <dbReference type="ARBA" id="ARBA00005199"/>
    </source>
</evidence>
<dbReference type="EC" id="3.1.3.12" evidence="6"/>
<comment type="pathway">
    <text evidence="2 6">Glycan biosynthesis; trehalose biosynthesis.</text>
</comment>
<dbReference type="EMBL" id="JBHUOP010000011">
    <property type="protein sequence ID" value="MFD2841825.1"/>
    <property type="molecule type" value="Genomic_DNA"/>
</dbReference>
<dbReference type="NCBIfam" id="TIGR01484">
    <property type="entry name" value="HAD-SF-IIB"/>
    <property type="match status" value="1"/>
</dbReference>
<dbReference type="Pfam" id="PF02358">
    <property type="entry name" value="Trehalose_PPase"/>
    <property type="match status" value="1"/>
</dbReference>
<evidence type="ECO:0000313" key="7">
    <source>
        <dbReference type="EMBL" id="MFD2841825.1"/>
    </source>
</evidence>
<evidence type="ECO:0000256" key="4">
    <source>
        <dbReference type="ARBA" id="ARBA00022801"/>
    </source>
</evidence>
<evidence type="ECO:0000256" key="3">
    <source>
        <dbReference type="ARBA" id="ARBA00008770"/>
    </source>
</evidence>
<dbReference type="InterPro" id="IPR044651">
    <property type="entry name" value="OTSB-like"/>
</dbReference>
<dbReference type="InterPro" id="IPR006379">
    <property type="entry name" value="HAD-SF_hydro_IIB"/>
</dbReference>
<dbReference type="Gene3D" id="3.40.50.1000">
    <property type="entry name" value="HAD superfamily/HAD-like"/>
    <property type="match status" value="1"/>
</dbReference>
<evidence type="ECO:0000313" key="8">
    <source>
        <dbReference type="Proteomes" id="UP001597391"/>
    </source>
</evidence>
<dbReference type="GO" id="GO:0004805">
    <property type="term" value="F:trehalose-phosphatase activity"/>
    <property type="evidence" value="ECO:0007669"/>
    <property type="project" value="UniProtKB-EC"/>
</dbReference>
<gene>
    <name evidence="7" type="primary">otsB</name>
    <name evidence="7" type="ORF">ACFSYH_14790</name>
</gene>
<evidence type="ECO:0000256" key="5">
    <source>
        <dbReference type="ARBA" id="ARBA00024179"/>
    </source>
</evidence>